<dbReference type="CDD" id="cd05403">
    <property type="entry name" value="NT_KNTase_like"/>
    <property type="match status" value="1"/>
</dbReference>
<comment type="similarity">
    <text evidence="2">Belongs to the Nudix hydrolase family.</text>
</comment>
<reference evidence="5 6" key="1">
    <citation type="submission" date="2023-08" db="EMBL/GenBank/DDBJ databases">
        <title>Functional and genomic diversity of the sorghum phyllosphere microbiome.</title>
        <authorList>
            <person name="Shade A."/>
        </authorList>
    </citation>
    <scope>NUCLEOTIDE SEQUENCE [LARGE SCALE GENOMIC DNA]</scope>
    <source>
        <strain evidence="5 6">SORGH_AS_0445</strain>
    </source>
</reference>
<dbReference type="Proteomes" id="UP001249291">
    <property type="component" value="Unassembled WGS sequence"/>
</dbReference>
<dbReference type="SUPFAM" id="SSF55811">
    <property type="entry name" value="Nudix"/>
    <property type="match status" value="1"/>
</dbReference>
<dbReference type="PANTHER" id="PTHR43046">
    <property type="entry name" value="GDP-MANNOSE MANNOSYL HYDROLASE"/>
    <property type="match status" value="1"/>
</dbReference>
<dbReference type="InterPro" id="IPR015797">
    <property type="entry name" value="NUDIX_hydrolase-like_dom_sf"/>
</dbReference>
<dbReference type="Pfam" id="PF01909">
    <property type="entry name" value="NTP_transf_2"/>
    <property type="match status" value="1"/>
</dbReference>
<feature type="domain" description="Nudix hydrolase" evidence="4">
    <location>
        <begin position="19"/>
        <end position="150"/>
    </location>
</feature>
<dbReference type="InterPro" id="IPR002934">
    <property type="entry name" value="Polymerase_NTP_transf_dom"/>
</dbReference>
<dbReference type="EMBL" id="JAVIZQ010000001">
    <property type="protein sequence ID" value="MDR6141198.1"/>
    <property type="molecule type" value="Genomic_DNA"/>
</dbReference>
<protein>
    <submittedName>
        <fullName evidence="5">8-oxo-dGTP pyrophosphatase MutT (NUDIX family)</fullName>
    </submittedName>
</protein>
<evidence type="ECO:0000256" key="1">
    <source>
        <dbReference type="ARBA" id="ARBA00001946"/>
    </source>
</evidence>
<organism evidence="5 6">
    <name type="scientific">Microbacterium foliorum</name>
    <dbReference type="NCBI Taxonomy" id="104336"/>
    <lineage>
        <taxon>Bacteria</taxon>
        <taxon>Bacillati</taxon>
        <taxon>Actinomycetota</taxon>
        <taxon>Actinomycetes</taxon>
        <taxon>Micrococcales</taxon>
        <taxon>Microbacteriaceae</taxon>
        <taxon>Microbacterium</taxon>
    </lineage>
</organism>
<dbReference type="InterPro" id="IPR000086">
    <property type="entry name" value="NUDIX_hydrolase_dom"/>
</dbReference>
<dbReference type="PRINTS" id="PR00502">
    <property type="entry name" value="NUDIXFAMILY"/>
</dbReference>
<dbReference type="Gene3D" id="3.90.79.10">
    <property type="entry name" value="Nucleoside Triphosphate Pyrophosphohydrolase"/>
    <property type="match status" value="1"/>
</dbReference>
<comment type="caution">
    <text evidence="5">The sequence shown here is derived from an EMBL/GenBank/DDBJ whole genome shotgun (WGS) entry which is preliminary data.</text>
</comment>
<dbReference type="PANTHER" id="PTHR43046:SF2">
    <property type="entry name" value="8-OXO-DGTP DIPHOSPHATASE-RELATED"/>
    <property type="match status" value="1"/>
</dbReference>
<dbReference type="Pfam" id="PF00293">
    <property type="entry name" value="NUDIX"/>
    <property type="match status" value="1"/>
</dbReference>
<accession>A0ABU1HMC6</accession>
<dbReference type="InterPro" id="IPR043519">
    <property type="entry name" value="NT_sf"/>
</dbReference>
<keyword evidence="3" id="KW-0378">Hydrolase</keyword>
<evidence type="ECO:0000256" key="2">
    <source>
        <dbReference type="ARBA" id="ARBA00005582"/>
    </source>
</evidence>
<dbReference type="PROSITE" id="PS51462">
    <property type="entry name" value="NUDIX"/>
    <property type="match status" value="1"/>
</dbReference>
<evidence type="ECO:0000256" key="3">
    <source>
        <dbReference type="ARBA" id="ARBA00022801"/>
    </source>
</evidence>
<dbReference type="Gene3D" id="3.30.460.10">
    <property type="entry name" value="Beta Polymerase, domain 2"/>
    <property type="match status" value="1"/>
</dbReference>
<proteinExistence type="inferred from homology"/>
<evidence type="ECO:0000313" key="6">
    <source>
        <dbReference type="Proteomes" id="UP001249291"/>
    </source>
</evidence>
<comment type="cofactor">
    <cofactor evidence="1">
        <name>Mg(2+)</name>
        <dbReference type="ChEBI" id="CHEBI:18420"/>
    </cofactor>
</comment>
<dbReference type="InterPro" id="IPR020476">
    <property type="entry name" value="Nudix_hydrolase"/>
</dbReference>
<dbReference type="InterPro" id="IPR020084">
    <property type="entry name" value="NUDIX_hydrolase_CS"/>
</dbReference>
<dbReference type="PROSITE" id="PS00893">
    <property type="entry name" value="NUDIX_BOX"/>
    <property type="match status" value="1"/>
</dbReference>
<dbReference type="SUPFAM" id="SSF81301">
    <property type="entry name" value="Nucleotidyltransferase"/>
    <property type="match status" value="1"/>
</dbReference>
<sequence>MPTSPYVSEIRERIGHDLLLLPAVTAVIRRDDRFLLCRRVDSSEWGLVGGGVEPGEDPKDAVLREVREELGIRVGIDGLVGAYGGEELLVRYANHDVVSYVTTAFLCSIPDGSPLVFADGELAETGWFALDEIAALRRDRAIDRILGDAVDLARAPAATSTPTPIVEEHEDRTVGVDHFAVAARFVTARFPGAGVAIVAGSTARGDRTATSDIDLLLVGDQLFDVEGQTSEASTHEFEGEIFEVFAYTPTGFDEWAARGIAQHRTVTVHMLVDGTAIRDDGRLASLRRQWRSVLDSGPSLSASESAFRRYVITDVLDDLADATDPLEQRVEASVLFERIAELMLLTEGRWIGTGKWLPRRLRELSVERADRLTVPLLESDYTTFAARVSDELERAGGRVQSGFVR</sequence>
<gene>
    <name evidence="5" type="ORF">QE375_000752</name>
</gene>
<evidence type="ECO:0000259" key="4">
    <source>
        <dbReference type="PROSITE" id="PS51462"/>
    </source>
</evidence>
<evidence type="ECO:0000313" key="5">
    <source>
        <dbReference type="EMBL" id="MDR6141198.1"/>
    </source>
</evidence>
<name>A0ABU1HMC6_9MICO</name>
<keyword evidence="6" id="KW-1185">Reference proteome</keyword>
<dbReference type="RefSeq" id="WP_309687772.1">
    <property type="nucleotide sequence ID" value="NZ_JAVIZQ010000001.1"/>
</dbReference>